<evidence type="ECO:0000256" key="4">
    <source>
        <dbReference type="ARBA" id="ARBA00022759"/>
    </source>
</evidence>
<dbReference type="GO" id="GO:0016787">
    <property type="term" value="F:hydrolase activity"/>
    <property type="evidence" value="ECO:0007669"/>
    <property type="project" value="UniProtKB-KW"/>
</dbReference>
<evidence type="ECO:0000256" key="3">
    <source>
        <dbReference type="ARBA" id="ARBA00022722"/>
    </source>
</evidence>
<dbReference type="PANTHER" id="PTHR35579">
    <property type="entry name" value="CRISPR SYSTEM CMS ENDORIBONUCLEASE CSM3"/>
    <property type="match status" value="1"/>
</dbReference>
<dbReference type="EMBL" id="DSZN01000064">
    <property type="protein sequence ID" value="HGQ85426.1"/>
    <property type="molecule type" value="Genomic_DNA"/>
</dbReference>
<dbReference type="PANTHER" id="PTHR35579:SF3">
    <property type="entry name" value="CRISPR SYSTEM CMS ENDORIBONUCLEASE CSM3"/>
    <property type="match status" value="1"/>
</dbReference>
<evidence type="ECO:0000256" key="7">
    <source>
        <dbReference type="ARBA" id="ARBA00023118"/>
    </source>
</evidence>
<evidence type="ECO:0000256" key="8">
    <source>
        <dbReference type="ARBA" id="ARBA00033183"/>
    </source>
</evidence>
<proteinExistence type="inferred from homology"/>
<dbReference type="Pfam" id="PF03787">
    <property type="entry name" value="RAMPs"/>
    <property type="match status" value="1"/>
</dbReference>
<dbReference type="GO" id="GO:0003723">
    <property type="term" value="F:RNA binding"/>
    <property type="evidence" value="ECO:0007669"/>
    <property type="project" value="UniProtKB-KW"/>
</dbReference>
<keyword evidence="4" id="KW-0255">Endonuclease</keyword>
<evidence type="ECO:0000259" key="9">
    <source>
        <dbReference type="Pfam" id="PF03787"/>
    </source>
</evidence>
<keyword evidence="3" id="KW-0540">Nuclease</keyword>
<evidence type="ECO:0000256" key="6">
    <source>
        <dbReference type="ARBA" id="ARBA00022884"/>
    </source>
</evidence>
<feature type="domain" description="CRISPR type III-associated protein" evidence="9">
    <location>
        <begin position="13"/>
        <end position="243"/>
    </location>
</feature>
<keyword evidence="6" id="KW-0694">RNA-binding</keyword>
<evidence type="ECO:0000256" key="5">
    <source>
        <dbReference type="ARBA" id="ARBA00022801"/>
    </source>
</evidence>
<evidence type="ECO:0000256" key="1">
    <source>
        <dbReference type="ARBA" id="ARBA00006342"/>
    </source>
</evidence>
<comment type="similarity">
    <text evidence="1">Belongs to the CRISPR-associated Csm3 family.</text>
</comment>
<dbReference type="GO" id="GO:0051607">
    <property type="term" value="P:defense response to virus"/>
    <property type="evidence" value="ECO:0007669"/>
    <property type="project" value="UniProtKB-KW"/>
</dbReference>
<gene>
    <name evidence="10" type="primary">csm3</name>
    <name evidence="10" type="ORF">ENT66_03465</name>
</gene>
<protein>
    <recommendedName>
        <fullName evidence="2">CRISPR system Cms endoribonuclease Csm3</fullName>
    </recommendedName>
    <alternativeName>
        <fullName evidence="8">CRISPR type III A-associated RAMP protein Csm3</fullName>
    </alternativeName>
</protein>
<dbReference type="AlphaFoldDB" id="A0A7C4NV38"/>
<name>A0A7C4NV38_9BACT</name>
<dbReference type="NCBIfam" id="TIGR02582">
    <property type="entry name" value="cas7_TM1809"/>
    <property type="match status" value="1"/>
</dbReference>
<dbReference type="InterPro" id="IPR052216">
    <property type="entry name" value="CRISPR_Csm3_endoribonuclease"/>
</dbReference>
<keyword evidence="5" id="KW-0378">Hydrolase</keyword>
<organism evidence="10">
    <name type="scientific">Thermodesulfobacterium geofontis</name>
    <dbReference type="NCBI Taxonomy" id="1295609"/>
    <lineage>
        <taxon>Bacteria</taxon>
        <taxon>Pseudomonadati</taxon>
        <taxon>Thermodesulfobacteriota</taxon>
        <taxon>Thermodesulfobacteria</taxon>
        <taxon>Thermodesulfobacteriales</taxon>
        <taxon>Thermodesulfobacteriaceae</taxon>
        <taxon>Thermodesulfobacterium</taxon>
    </lineage>
</organism>
<comment type="caution">
    <text evidence="10">The sequence shown here is derived from an EMBL/GenBank/DDBJ whole genome shotgun (WGS) entry which is preliminary data.</text>
</comment>
<dbReference type="InterPro" id="IPR005537">
    <property type="entry name" value="RAMP_III_fam"/>
</dbReference>
<reference evidence="10" key="1">
    <citation type="journal article" date="2020" name="mSystems">
        <title>Genome- and Community-Level Interaction Insights into Carbon Utilization and Element Cycling Functions of Hydrothermarchaeota in Hydrothermal Sediment.</title>
        <authorList>
            <person name="Zhou Z."/>
            <person name="Liu Y."/>
            <person name="Xu W."/>
            <person name="Pan J."/>
            <person name="Luo Z.H."/>
            <person name="Li M."/>
        </authorList>
    </citation>
    <scope>NUCLEOTIDE SEQUENCE [LARGE SCALE GENOMIC DNA]</scope>
    <source>
        <strain evidence="10">SpSt-6</strain>
    </source>
</reference>
<dbReference type="GO" id="GO:0004519">
    <property type="term" value="F:endonuclease activity"/>
    <property type="evidence" value="ECO:0007669"/>
    <property type="project" value="UniProtKB-KW"/>
</dbReference>
<keyword evidence="7" id="KW-0051">Antiviral defense</keyword>
<evidence type="ECO:0000313" key="10">
    <source>
        <dbReference type="EMBL" id="HGQ85426.1"/>
    </source>
</evidence>
<evidence type="ECO:0000256" key="2">
    <source>
        <dbReference type="ARBA" id="ARBA00022150"/>
    </source>
</evidence>
<accession>A0A7C4NV38</accession>
<sequence length="286" mass="32142">MFSYKGSFIINYKLKALTGLRIGGSKEQFEIGGVDNPVIKVEVEIPDYDGNGNTLPQGAPYIPGSSIKGKMRSLLEWLNGNVEKMIDEVKKNDKNIEADKKVDRAGGPCTCGECPICKIFGTGEAKKIDKLAEEGINKIPGPPRLKVFDAYPTWETLERLKEALGENIFTEIKTENQINRLTSKSNPRKVERVPAGAEFKGTMTFDVYKDEDKDLLKIVFQGMKSMEDHYLGGCGSRGSGKVKFKDITVIWRSKEYYLDEKEEKLLFKDAQLNDILKNLSEELKNL</sequence>
<dbReference type="InterPro" id="IPR013412">
    <property type="entry name" value="CRISPR-assoc_RAMP_Csm3"/>
</dbReference>